<reference evidence="2 3" key="1">
    <citation type="submission" date="2020-02" db="EMBL/GenBank/DDBJ databases">
        <title>Plant-Promoting Endophytic Bacterium Rhizobium oryzihabitans sp. nov., Isolated from the Root of Rice.</title>
        <authorList>
            <person name="zhao J."/>
            <person name="Zhang G."/>
        </authorList>
    </citation>
    <scope>NUCLEOTIDE SEQUENCE [LARGE SCALE GENOMIC DNA]</scope>
    <source>
        <strain evidence="2 3">M15</strain>
    </source>
</reference>
<organism evidence="2 3">
    <name type="scientific">Rhizobium oryzihabitans</name>
    <dbReference type="NCBI Taxonomy" id="2267833"/>
    <lineage>
        <taxon>Bacteria</taxon>
        <taxon>Pseudomonadati</taxon>
        <taxon>Pseudomonadota</taxon>
        <taxon>Alphaproteobacteria</taxon>
        <taxon>Hyphomicrobiales</taxon>
        <taxon>Rhizobiaceae</taxon>
        <taxon>Rhizobium/Agrobacterium group</taxon>
        <taxon>Rhizobium</taxon>
    </lineage>
</organism>
<feature type="compositionally biased region" description="Basic residues" evidence="1">
    <location>
        <begin position="68"/>
        <end position="78"/>
    </location>
</feature>
<evidence type="ECO:0000313" key="2">
    <source>
        <dbReference type="EMBL" id="QIB40550.1"/>
    </source>
</evidence>
<keyword evidence="3" id="KW-1185">Reference proteome</keyword>
<name>A0A7L5BNR3_9HYPH</name>
<evidence type="ECO:0000313" key="3">
    <source>
        <dbReference type="Proteomes" id="UP000464865"/>
    </source>
</evidence>
<proteinExistence type="predicted"/>
<accession>A0A7L5BNR3</accession>
<dbReference type="EMBL" id="CP048635">
    <property type="protein sequence ID" value="QIB40550.1"/>
    <property type="molecule type" value="Genomic_DNA"/>
</dbReference>
<dbReference type="Proteomes" id="UP000464865">
    <property type="component" value="Chromosome M15-12"/>
</dbReference>
<dbReference type="RefSeq" id="WP_137039357.1">
    <property type="nucleotide sequence ID" value="NZ_CP048635.1"/>
</dbReference>
<feature type="region of interest" description="Disordered" evidence="1">
    <location>
        <begin position="57"/>
        <end position="102"/>
    </location>
</feature>
<gene>
    <name evidence="2" type="ORF">G3A56_22115</name>
</gene>
<dbReference type="KEGG" id="roy:G3A56_22115"/>
<evidence type="ECO:0000256" key="1">
    <source>
        <dbReference type="SAM" id="MobiDB-lite"/>
    </source>
</evidence>
<protein>
    <submittedName>
        <fullName evidence="2">Uncharacterized protein</fullName>
    </submittedName>
</protein>
<dbReference type="AlphaFoldDB" id="A0A7L5BNR3"/>
<feature type="compositionally biased region" description="Basic and acidic residues" evidence="1">
    <location>
        <begin position="91"/>
        <end position="102"/>
    </location>
</feature>
<sequence length="102" mass="11600">MMWKTQQTLYRDISNTAMRSAHERTASWKTLISAAVIFILVANNAVRLSRADAFARKPLPPADDLARKRSRGTTRALKRSGDGPDSQTWDQDDRHSEHPPHF</sequence>